<dbReference type="Proteomes" id="UP001374535">
    <property type="component" value="Chromosome 6"/>
</dbReference>
<gene>
    <name evidence="1" type="ORF">V8G54_022345</name>
</gene>
<proteinExistence type="predicted"/>
<protein>
    <submittedName>
        <fullName evidence="1">Uncharacterized protein</fullName>
    </submittedName>
</protein>
<accession>A0AAQ3NF11</accession>
<organism evidence="1 2">
    <name type="scientific">Vigna mungo</name>
    <name type="common">Black gram</name>
    <name type="synonym">Phaseolus mungo</name>
    <dbReference type="NCBI Taxonomy" id="3915"/>
    <lineage>
        <taxon>Eukaryota</taxon>
        <taxon>Viridiplantae</taxon>
        <taxon>Streptophyta</taxon>
        <taxon>Embryophyta</taxon>
        <taxon>Tracheophyta</taxon>
        <taxon>Spermatophyta</taxon>
        <taxon>Magnoliopsida</taxon>
        <taxon>eudicotyledons</taxon>
        <taxon>Gunneridae</taxon>
        <taxon>Pentapetalae</taxon>
        <taxon>rosids</taxon>
        <taxon>fabids</taxon>
        <taxon>Fabales</taxon>
        <taxon>Fabaceae</taxon>
        <taxon>Papilionoideae</taxon>
        <taxon>50 kb inversion clade</taxon>
        <taxon>NPAAA clade</taxon>
        <taxon>indigoferoid/millettioid clade</taxon>
        <taxon>Phaseoleae</taxon>
        <taxon>Vigna</taxon>
    </lineage>
</organism>
<name>A0AAQ3NF11_VIGMU</name>
<dbReference type="EMBL" id="CP144695">
    <property type="protein sequence ID" value="WVZ08999.1"/>
    <property type="molecule type" value="Genomic_DNA"/>
</dbReference>
<evidence type="ECO:0000313" key="1">
    <source>
        <dbReference type="EMBL" id="WVZ08999.1"/>
    </source>
</evidence>
<sequence length="173" mass="18335">MVEFAPTFSLASSPVTLSAAESRLPLDSRSSNCSFKPDESMASTRSRLISSTKASILFSDSELGDFPALATSNFSSCILLLISSDELTKLSICFTISSFSSSVPGSVALSCFTTTSKPIDFRAVTICESTSLLKSVIFFFNSSSISLPEDAPTLLISSFNASNSFSNLGLLKT</sequence>
<reference evidence="1 2" key="1">
    <citation type="journal article" date="2023" name="Life. Sci Alliance">
        <title>Evolutionary insights into 3D genome organization and epigenetic landscape of Vigna mungo.</title>
        <authorList>
            <person name="Junaid A."/>
            <person name="Singh B."/>
            <person name="Bhatia S."/>
        </authorList>
    </citation>
    <scope>NUCLEOTIDE SEQUENCE [LARGE SCALE GENOMIC DNA]</scope>
    <source>
        <strain evidence="1">Urdbean</strain>
    </source>
</reference>
<evidence type="ECO:0000313" key="2">
    <source>
        <dbReference type="Proteomes" id="UP001374535"/>
    </source>
</evidence>
<dbReference type="AlphaFoldDB" id="A0AAQ3NF11"/>
<keyword evidence="2" id="KW-1185">Reference proteome</keyword>